<feature type="transmembrane region" description="Helical" evidence="7">
    <location>
        <begin position="136"/>
        <end position="160"/>
    </location>
</feature>
<proteinExistence type="inferred from homology"/>
<evidence type="ECO:0008006" key="10">
    <source>
        <dbReference type="Google" id="ProtNLM"/>
    </source>
</evidence>
<evidence type="ECO:0000313" key="9">
    <source>
        <dbReference type="Proteomes" id="UP001420932"/>
    </source>
</evidence>
<comment type="caution">
    <text evidence="8">The sequence shown here is derived from an EMBL/GenBank/DDBJ whole genome shotgun (WGS) entry which is preliminary data.</text>
</comment>
<dbReference type="PANTHER" id="PTHR20955">
    <property type="entry name" value="PROTEIN JAGUNAL HOMOLOG 1"/>
    <property type="match status" value="1"/>
</dbReference>
<dbReference type="PANTHER" id="PTHR20955:SF1">
    <property type="entry name" value="PROTEIN JAGUNAL HOMOLOG 1"/>
    <property type="match status" value="1"/>
</dbReference>
<evidence type="ECO:0000256" key="6">
    <source>
        <dbReference type="ARBA" id="ARBA00023136"/>
    </source>
</evidence>
<name>A0AAP0K225_9MAGN</name>
<reference evidence="8 9" key="1">
    <citation type="submission" date="2024-01" db="EMBL/GenBank/DDBJ databases">
        <title>Genome assemblies of Stephania.</title>
        <authorList>
            <person name="Yang L."/>
        </authorList>
    </citation>
    <scope>NUCLEOTIDE SEQUENCE [LARGE SCALE GENOMIC DNA]</scope>
    <source>
        <strain evidence="8">YNDBR</strain>
        <tissue evidence="8">Leaf</tissue>
    </source>
</reference>
<evidence type="ECO:0000256" key="2">
    <source>
        <dbReference type="ARBA" id="ARBA00008462"/>
    </source>
</evidence>
<dbReference type="AlphaFoldDB" id="A0AAP0K225"/>
<dbReference type="InterPro" id="IPR009787">
    <property type="entry name" value="Jagunal"/>
</dbReference>
<feature type="transmembrane region" description="Helical" evidence="7">
    <location>
        <begin position="67"/>
        <end position="85"/>
    </location>
</feature>
<feature type="transmembrane region" description="Helical" evidence="7">
    <location>
        <begin position="97"/>
        <end position="116"/>
    </location>
</feature>
<keyword evidence="6 7" id="KW-0472">Membrane</keyword>
<dbReference type="Pfam" id="PF07086">
    <property type="entry name" value="Jagunal"/>
    <property type="match status" value="1"/>
</dbReference>
<sequence>MHQRQSALGRPSGTDGSDFSYRMVVENRYTKVAQGKSRLQWIVITQAVIQFAGALFTFLFSQEEYNNLDVVSIAIGFLSLFVGELGRRRSRSSFLRLYMFASLIAILLSGLSFVQGSIFLKVSEAQGSWLRDRFQLIHLGLIVLGMLVEIKTIITTSSLVHNMAPAKRAS</sequence>
<feature type="transmembrane region" description="Helical" evidence="7">
    <location>
        <begin position="41"/>
        <end position="61"/>
    </location>
</feature>
<evidence type="ECO:0000313" key="8">
    <source>
        <dbReference type="EMBL" id="KAK9143265.1"/>
    </source>
</evidence>
<gene>
    <name evidence="8" type="ORF">Syun_012665</name>
</gene>
<evidence type="ECO:0000256" key="7">
    <source>
        <dbReference type="SAM" id="Phobius"/>
    </source>
</evidence>
<keyword evidence="9" id="KW-1185">Reference proteome</keyword>
<evidence type="ECO:0000256" key="4">
    <source>
        <dbReference type="ARBA" id="ARBA00022824"/>
    </source>
</evidence>
<dbReference type="GO" id="GO:0007029">
    <property type="term" value="P:endoplasmic reticulum organization"/>
    <property type="evidence" value="ECO:0007669"/>
    <property type="project" value="InterPro"/>
</dbReference>
<evidence type="ECO:0000256" key="1">
    <source>
        <dbReference type="ARBA" id="ARBA00004477"/>
    </source>
</evidence>
<comment type="subcellular location">
    <subcellularLocation>
        <location evidence="1">Endoplasmic reticulum membrane</location>
        <topology evidence="1">Multi-pass membrane protein</topology>
    </subcellularLocation>
</comment>
<evidence type="ECO:0000256" key="3">
    <source>
        <dbReference type="ARBA" id="ARBA00022692"/>
    </source>
</evidence>
<dbReference type="GO" id="GO:0005789">
    <property type="term" value="C:endoplasmic reticulum membrane"/>
    <property type="evidence" value="ECO:0007669"/>
    <property type="project" value="UniProtKB-SubCell"/>
</dbReference>
<comment type="similarity">
    <text evidence="2">Belongs to the jagunal family.</text>
</comment>
<dbReference type="GO" id="GO:0016192">
    <property type="term" value="P:vesicle-mediated transport"/>
    <property type="evidence" value="ECO:0007669"/>
    <property type="project" value="TreeGrafter"/>
</dbReference>
<accession>A0AAP0K225</accession>
<dbReference type="EMBL" id="JBBNAF010000005">
    <property type="protein sequence ID" value="KAK9143265.1"/>
    <property type="molecule type" value="Genomic_DNA"/>
</dbReference>
<protein>
    <recommendedName>
        <fullName evidence="10">Protein jagunal homolog 1-like</fullName>
    </recommendedName>
</protein>
<keyword evidence="3 7" id="KW-0812">Transmembrane</keyword>
<keyword evidence="5 7" id="KW-1133">Transmembrane helix</keyword>
<keyword evidence="4" id="KW-0256">Endoplasmic reticulum</keyword>
<dbReference type="Proteomes" id="UP001420932">
    <property type="component" value="Unassembled WGS sequence"/>
</dbReference>
<evidence type="ECO:0000256" key="5">
    <source>
        <dbReference type="ARBA" id="ARBA00022989"/>
    </source>
</evidence>
<organism evidence="8 9">
    <name type="scientific">Stephania yunnanensis</name>
    <dbReference type="NCBI Taxonomy" id="152371"/>
    <lineage>
        <taxon>Eukaryota</taxon>
        <taxon>Viridiplantae</taxon>
        <taxon>Streptophyta</taxon>
        <taxon>Embryophyta</taxon>
        <taxon>Tracheophyta</taxon>
        <taxon>Spermatophyta</taxon>
        <taxon>Magnoliopsida</taxon>
        <taxon>Ranunculales</taxon>
        <taxon>Menispermaceae</taxon>
        <taxon>Menispermoideae</taxon>
        <taxon>Cissampelideae</taxon>
        <taxon>Stephania</taxon>
    </lineage>
</organism>